<dbReference type="RefSeq" id="WP_146007883.1">
    <property type="nucleotide sequence ID" value="NZ_DBFADM010000042.1"/>
</dbReference>
<evidence type="ECO:0000313" key="2">
    <source>
        <dbReference type="EMBL" id="MEQ3362413.1"/>
    </source>
</evidence>
<protein>
    <recommendedName>
        <fullName evidence="4">DUF2798 domain-containing protein</fullName>
    </recommendedName>
</protein>
<evidence type="ECO:0008006" key="4">
    <source>
        <dbReference type="Google" id="ProtNLM"/>
    </source>
</evidence>
<dbReference type="EMBL" id="JBBNOP010000003">
    <property type="protein sequence ID" value="MEQ3362413.1"/>
    <property type="molecule type" value="Genomic_DNA"/>
</dbReference>
<keyword evidence="1" id="KW-1133">Transmembrane helix</keyword>
<dbReference type="InterPro" id="IPR021529">
    <property type="entry name" value="DUF2798"/>
</dbReference>
<evidence type="ECO:0000313" key="3">
    <source>
        <dbReference type="Proteomes" id="UP001487305"/>
    </source>
</evidence>
<proteinExistence type="predicted"/>
<feature type="transmembrane region" description="Helical" evidence="1">
    <location>
        <begin position="99"/>
        <end position="124"/>
    </location>
</feature>
<feature type="transmembrane region" description="Helical" evidence="1">
    <location>
        <begin position="136"/>
        <end position="156"/>
    </location>
</feature>
<keyword evidence="1" id="KW-0472">Membrane</keyword>
<gene>
    <name evidence="2" type="ORF">AAA083_05420</name>
</gene>
<feature type="transmembrane region" description="Helical" evidence="1">
    <location>
        <begin position="58"/>
        <end position="79"/>
    </location>
</feature>
<keyword evidence="3" id="KW-1185">Reference proteome</keyword>
<reference evidence="2 3" key="1">
    <citation type="submission" date="2024-04" db="EMBL/GenBank/DDBJ databases">
        <title>Human intestinal bacterial collection.</title>
        <authorList>
            <person name="Pauvert C."/>
            <person name="Hitch T.C.A."/>
            <person name="Clavel T."/>
        </authorList>
    </citation>
    <scope>NUCLEOTIDE SEQUENCE [LARGE SCALE GENOMIC DNA]</scope>
    <source>
        <strain evidence="2 3">CLA-KB-H42</strain>
    </source>
</reference>
<evidence type="ECO:0000256" key="1">
    <source>
        <dbReference type="SAM" id="Phobius"/>
    </source>
</evidence>
<organism evidence="2 3">
    <name type="scientific">Raoultibacter massiliensis</name>
    <dbReference type="NCBI Taxonomy" id="1852371"/>
    <lineage>
        <taxon>Bacteria</taxon>
        <taxon>Bacillati</taxon>
        <taxon>Actinomycetota</taxon>
        <taxon>Coriobacteriia</taxon>
        <taxon>Eggerthellales</taxon>
        <taxon>Eggerthellaceae</taxon>
        <taxon>Raoultibacter</taxon>
    </lineage>
</organism>
<name>A0ABV1JBG3_9ACTN</name>
<dbReference type="Pfam" id="PF11391">
    <property type="entry name" value="DUF2798"/>
    <property type="match status" value="1"/>
</dbReference>
<sequence>MKHTQQIRYRDCITGKAGAPRDKAGKTVFQIMMVFFMVAVMVTFNWNLHTDDHSPLHFALSLYEYPVMFAIALTVRLLIANPIVGRFADNVLAKRLDGVVRSVAITLANVLFMASIMGVFGLAVTGGGFENITWEAYSSLFPATWIAAFCFNFFVVGPLVKMLYYGFVAPAVAAYENESEKKRVSAAMRALAGKGALAARGERGENA</sequence>
<accession>A0ABV1JBG3</accession>
<comment type="caution">
    <text evidence="2">The sequence shown here is derived from an EMBL/GenBank/DDBJ whole genome shotgun (WGS) entry which is preliminary data.</text>
</comment>
<feature type="transmembrane region" description="Helical" evidence="1">
    <location>
        <begin position="28"/>
        <end position="46"/>
    </location>
</feature>
<keyword evidence="1" id="KW-0812">Transmembrane</keyword>
<dbReference type="Proteomes" id="UP001487305">
    <property type="component" value="Unassembled WGS sequence"/>
</dbReference>